<dbReference type="EMBL" id="NIVC01001001">
    <property type="protein sequence ID" value="PAA73638.1"/>
    <property type="molecule type" value="Genomic_DNA"/>
</dbReference>
<evidence type="ECO:0000313" key="4">
    <source>
        <dbReference type="Proteomes" id="UP000215902"/>
    </source>
</evidence>
<evidence type="ECO:0000313" key="2">
    <source>
        <dbReference type="EMBL" id="PAA60433.1"/>
    </source>
</evidence>
<name>A0A267EFY8_9PLAT</name>
<evidence type="ECO:0000313" key="3">
    <source>
        <dbReference type="EMBL" id="PAA73638.1"/>
    </source>
</evidence>
<reference evidence="2 4" key="1">
    <citation type="submission" date="2017-06" db="EMBL/GenBank/DDBJ databases">
        <title>A platform for efficient transgenesis in Macrostomum lignano, a flatworm model organism for stem cell research.</title>
        <authorList>
            <person name="Berezikov E."/>
        </authorList>
    </citation>
    <scope>NUCLEOTIDE SEQUENCE [LARGE SCALE GENOMIC DNA]</scope>
    <source>
        <strain evidence="2">DV1</strain>
        <tissue evidence="2">Whole organism</tissue>
    </source>
</reference>
<gene>
    <name evidence="3" type="ORF">BOX15_Mlig030636g1</name>
    <name evidence="2" type="ORF">BOX15_Mlig030636g2</name>
</gene>
<protein>
    <submittedName>
        <fullName evidence="2">Uncharacterized protein</fullName>
    </submittedName>
</protein>
<dbReference type="Proteomes" id="UP000215902">
    <property type="component" value="Unassembled WGS sequence"/>
</dbReference>
<keyword evidence="4" id="KW-1185">Reference proteome</keyword>
<dbReference type="AlphaFoldDB" id="A0A267EFY8"/>
<feature type="compositionally biased region" description="Basic and acidic residues" evidence="1">
    <location>
        <begin position="364"/>
        <end position="379"/>
    </location>
</feature>
<feature type="region of interest" description="Disordered" evidence="1">
    <location>
        <begin position="364"/>
        <end position="397"/>
    </location>
</feature>
<accession>A0A267EFY8</accession>
<sequence length="397" mass="43117">MAASIAMMTPQQMGAGGGAGGGGAFSPLTLFECTITNATMLIDSMAARDLMVAFKIVTQLNSHLVEAMEPQFVRIADTADAHARCPPPPPPPTANIGSSGSQIGNSAMKMQQQPSSSGAVADFMSAGSLKREYNSDDDCQILDDDASGSMFGSFDIVGAPGGSGAAFGASAGSPAKIARTSGGDLSDTGELSAEWKGILRKAYRQLKDETGSNVFDFSLPYSAPVNMEAAKKVIDKALQITSYKPTNIAAWTIAIQKYTGTYYRDTLRKSYSLEANRLKSNKLINTYSKLNRRQKAFDSLKPTLDSAARERYESVLNRDFTSSDEECGADLDSEMRVKQLPWESDELRDMKHRLDQLFHDNLADEKQRGEMTRLRRDPACRSSRPPPSECPGWAKRM</sequence>
<comment type="caution">
    <text evidence="2">The sequence shown here is derived from an EMBL/GenBank/DDBJ whole genome shotgun (WGS) entry which is preliminary data.</text>
</comment>
<proteinExistence type="predicted"/>
<dbReference type="EMBL" id="NIVC01002153">
    <property type="protein sequence ID" value="PAA60433.1"/>
    <property type="molecule type" value="Genomic_DNA"/>
</dbReference>
<organism evidence="2 4">
    <name type="scientific">Macrostomum lignano</name>
    <dbReference type="NCBI Taxonomy" id="282301"/>
    <lineage>
        <taxon>Eukaryota</taxon>
        <taxon>Metazoa</taxon>
        <taxon>Spiralia</taxon>
        <taxon>Lophotrochozoa</taxon>
        <taxon>Platyhelminthes</taxon>
        <taxon>Rhabditophora</taxon>
        <taxon>Macrostomorpha</taxon>
        <taxon>Macrostomida</taxon>
        <taxon>Macrostomidae</taxon>
        <taxon>Macrostomum</taxon>
    </lineage>
</organism>
<evidence type="ECO:0000256" key="1">
    <source>
        <dbReference type="SAM" id="MobiDB-lite"/>
    </source>
</evidence>